<dbReference type="AlphaFoldDB" id="A0A1B7M0V3"/>
<evidence type="ECO:0000313" key="2">
    <source>
        <dbReference type="Proteomes" id="UP000078292"/>
    </source>
</evidence>
<organism evidence="1 2">
    <name type="scientific">Enteractinococcus helveticum</name>
    <dbReference type="NCBI Taxonomy" id="1837282"/>
    <lineage>
        <taxon>Bacteria</taxon>
        <taxon>Bacillati</taxon>
        <taxon>Actinomycetota</taxon>
        <taxon>Actinomycetes</taxon>
        <taxon>Micrococcales</taxon>
        <taxon>Micrococcaceae</taxon>
    </lineage>
</organism>
<comment type="caution">
    <text evidence="1">The sequence shown here is derived from an EMBL/GenBank/DDBJ whole genome shotgun (WGS) entry which is preliminary data.</text>
</comment>
<keyword evidence="2" id="KW-1185">Reference proteome</keyword>
<sequence>MFTPDESLLEQWVSTERLNRYRAADAPTTELYLWNAELSAAYFEIVGHAEVLLRNVFHSALAPHSVGGRWYQDSAYPFSAHAQRDIRSAIRRATRDQQFEYPGKVVAGFSFGF</sequence>
<proteinExistence type="predicted"/>
<dbReference type="STRING" id="1837282.A6F49_07095"/>
<gene>
    <name evidence="1" type="ORF">A6F49_07095</name>
</gene>
<accession>A0A1B7M0V3</accession>
<dbReference type="Proteomes" id="UP000078292">
    <property type="component" value="Unassembled WGS sequence"/>
</dbReference>
<name>A0A1B7M0V3_9MICC</name>
<dbReference type="EMBL" id="LXEY01000014">
    <property type="protein sequence ID" value="OAV62062.1"/>
    <property type="molecule type" value="Genomic_DNA"/>
</dbReference>
<protein>
    <submittedName>
        <fullName evidence="1">Uncharacterized protein</fullName>
    </submittedName>
</protein>
<reference evidence="1 2" key="1">
    <citation type="submission" date="2016-04" db="EMBL/GenBank/DDBJ databases">
        <title>First whole genome shotgun sequence of the bacterium Enteractinococcus sp. strain UASWS1574.</title>
        <authorList>
            <person name="Crovadore J."/>
            <person name="Chablais R."/>
            <person name="Lefort F."/>
        </authorList>
    </citation>
    <scope>NUCLEOTIDE SEQUENCE [LARGE SCALE GENOMIC DNA]</scope>
    <source>
        <strain evidence="1 2">UASWS1574</strain>
    </source>
</reference>
<evidence type="ECO:0000313" key="1">
    <source>
        <dbReference type="EMBL" id="OAV62062.1"/>
    </source>
</evidence>